<organism evidence="1 2">
    <name type="scientific">Liparis tanakae</name>
    <name type="common">Tanaka's snailfish</name>
    <dbReference type="NCBI Taxonomy" id="230148"/>
    <lineage>
        <taxon>Eukaryota</taxon>
        <taxon>Metazoa</taxon>
        <taxon>Chordata</taxon>
        <taxon>Craniata</taxon>
        <taxon>Vertebrata</taxon>
        <taxon>Euteleostomi</taxon>
        <taxon>Actinopterygii</taxon>
        <taxon>Neopterygii</taxon>
        <taxon>Teleostei</taxon>
        <taxon>Neoteleostei</taxon>
        <taxon>Acanthomorphata</taxon>
        <taxon>Eupercaria</taxon>
        <taxon>Perciformes</taxon>
        <taxon>Cottioidei</taxon>
        <taxon>Cottales</taxon>
        <taxon>Liparidae</taxon>
        <taxon>Liparis</taxon>
    </lineage>
</organism>
<evidence type="ECO:0000313" key="2">
    <source>
        <dbReference type="Proteomes" id="UP000314294"/>
    </source>
</evidence>
<sequence>MLQVGIGGPTPPHRLESAVRLGEPTRHHRLTHSSSTLHLMHHLCPSLHISLKLFDWGCLQPPHYISFKTETLWFNKQPADSLEVFIDQRRVLVIV</sequence>
<evidence type="ECO:0000313" key="1">
    <source>
        <dbReference type="EMBL" id="TNN63650.1"/>
    </source>
</evidence>
<reference evidence="1 2" key="1">
    <citation type="submission" date="2019-03" db="EMBL/GenBank/DDBJ databases">
        <title>First draft genome of Liparis tanakae, snailfish: a comprehensive survey of snailfish specific genes.</title>
        <authorList>
            <person name="Kim W."/>
            <person name="Song I."/>
            <person name="Jeong J.-H."/>
            <person name="Kim D."/>
            <person name="Kim S."/>
            <person name="Ryu S."/>
            <person name="Song J.Y."/>
            <person name="Lee S.K."/>
        </authorList>
    </citation>
    <scope>NUCLEOTIDE SEQUENCE [LARGE SCALE GENOMIC DNA]</scope>
    <source>
        <tissue evidence="1">Muscle</tissue>
    </source>
</reference>
<accession>A0A4Z2HDN7</accession>
<dbReference type="AlphaFoldDB" id="A0A4Z2HDN7"/>
<dbReference type="Proteomes" id="UP000314294">
    <property type="component" value="Unassembled WGS sequence"/>
</dbReference>
<name>A0A4Z2HDN7_9TELE</name>
<keyword evidence="2" id="KW-1185">Reference proteome</keyword>
<dbReference type="EMBL" id="SRLO01000269">
    <property type="protein sequence ID" value="TNN63650.1"/>
    <property type="molecule type" value="Genomic_DNA"/>
</dbReference>
<gene>
    <name evidence="1" type="ORF">EYF80_026186</name>
</gene>
<protein>
    <submittedName>
        <fullName evidence="1">Uncharacterized protein</fullName>
    </submittedName>
</protein>
<proteinExistence type="predicted"/>
<comment type="caution">
    <text evidence="1">The sequence shown here is derived from an EMBL/GenBank/DDBJ whole genome shotgun (WGS) entry which is preliminary data.</text>
</comment>